<dbReference type="PANTHER" id="PTHR43396">
    <property type="entry name" value="FLAVOHEMOPROTEIN"/>
    <property type="match status" value="1"/>
</dbReference>
<dbReference type="GO" id="GO:0071949">
    <property type="term" value="F:FAD binding"/>
    <property type="evidence" value="ECO:0007669"/>
    <property type="project" value="TreeGrafter"/>
</dbReference>
<comment type="catalytic activity">
    <reaction evidence="9">
        <text>2 nitric oxide + NADPH + 2 O2 = 2 nitrate + NADP(+) + H(+)</text>
        <dbReference type="Rhea" id="RHEA:19465"/>
        <dbReference type="ChEBI" id="CHEBI:15378"/>
        <dbReference type="ChEBI" id="CHEBI:15379"/>
        <dbReference type="ChEBI" id="CHEBI:16480"/>
        <dbReference type="ChEBI" id="CHEBI:17632"/>
        <dbReference type="ChEBI" id="CHEBI:57783"/>
        <dbReference type="ChEBI" id="CHEBI:58349"/>
        <dbReference type="EC" id="1.14.12.17"/>
    </reaction>
</comment>
<dbReference type="GO" id="GO:0008941">
    <property type="term" value="F:nitric oxide dioxygenase NAD(P)H activity"/>
    <property type="evidence" value="ECO:0007669"/>
    <property type="project" value="UniProtKB-EC"/>
</dbReference>
<dbReference type="PANTHER" id="PTHR43396:SF3">
    <property type="entry name" value="FLAVOHEMOPROTEIN"/>
    <property type="match status" value="1"/>
</dbReference>
<dbReference type="CDD" id="cd06184">
    <property type="entry name" value="flavohem_like_fad_nad_binding"/>
    <property type="match status" value="1"/>
</dbReference>
<dbReference type="Pfam" id="PF00175">
    <property type="entry name" value="NAD_binding_1"/>
    <property type="match status" value="1"/>
</dbReference>
<evidence type="ECO:0000256" key="4">
    <source>
        <dbReference type="ARBA" id="ARBA00022621"/>
    </source>
</evidence>
<comment type="catalytic activity">
    <reaction evidence="8">
        <text>2 nitric oxide + NADH + 2 O2 = 2 nitrate + NAD(+) + H(+)</text>
        <dbReference type="Rhea" id="RHEA:19469"/>
        <dbReference type="ChEBI" id="CHEBI:15378"/>
        <dbReference type="ChEBI" id="CHEBI:15379"/>
        <dbReference type="ChEBI" id="CHEBI:16480"/>
        <dbReference type="ChEBI" id="CHEBI:17632"/>
        <dbReference type="ChEBI" id="CHEBI:57540"/>
        <dbReference type="ChEBI" id="CHEBI:57945"/>
        <dbReference type="EC" id="1.14.12.17"/>
    </reaction>
</comment>
<dbReference type="InterPro" id="IPR017938">
    <property type="entry name" value="Riboflavin_synthase-like_b-brl"/>
</dbReference>
<keyword evidence="13" id="KW-0223">Dioxygenase</keyword>
<dbReference type="GO" id="GO:0046210">
    <property type="term" value="P:nitric oxide catabolic process"/>
    <property type="evidence" value="ECO:0007669"/>
    <property type="project" value="TreeGrafter"/>
</dbReference>
<dbReference type="InterPro" id="IPR000971">
    <property type="entry name" value="Globin"/>
</dbReference>
<gene>
    <name evidence="13" type="ORF">SAMN04489793_5275</name>
</gene>
<dbReference type="InterPro" id="IPR039261">
    <property type="entry name" value="FNR_nucleotide-bd"/>
</dbReference>
<dbReference type="EC" id="1.14.12.17" evidence="2"/>
<evidence type="ECO:0000313" key="14">
    <source>
        <dbReference type="Proteomes" id="UP000182241"/>
    </source>
</evidence>
<keyword evidence="6" id="KW-0408">Iron</keyword>
<keyword evidence="10" id="KW-0813">Transport</keyword>
<dbReference type="FunFam" id="1.10.490.10:FF:000003">
    <property type="entry name" value="Flavohemoprotein"/>
    <property type="match status" value="1"/>
</dbReference>
<dbReference type="InterPro" id="IPR009050">
    <property type="entry name" value="Globin-like_sf"/>
</dbReference>
<feature type="domain" description="Globin" evidence="11">
    <location>
        <begin position="1"/>
        <end position="140"/>
    </location>
</feature>
<evidence type="ECO:0000259" key="12">
    <source>
        <dbReference type="PROSITE" id="PS51384"/>
    </source>
</evidence>
<dbReference type="InterPro" id="IPR001433">
    <property type="entry name" value="OxRdtase_FAD/NAD-bd"/>
</dbReference>
<dbReference type="SUPFAM" id="SSF46458">
    <property type="entry name" value="Globin-like"/>
    <property type="match status" value="1"/>
</dbReference>
<dbReference type="PROSITE" id="PS01033">
    <property type="entry name" value="GLOBIN"/>
    <property type="match status" value="1"/>
</dbReference>
<dbReference type="SUPFAM" id="SSF63380">
    <property type="entry name" value="Riboflavin synthase domain-like"/>
    <property type="match status" value="1"/>
</dbReference>
<dbReference type="RefSeq" id="WP_068742402.1">
    <property type="nucleotide sequence ID" value="NZ_CBDRGN010000002.1"/>
</dbReference>
<dbReference type="PRINTS" id="PR00410">
    <property type="entry name" value="PHEHYDRXLASE"/>
</dbReference>
<reference evidence="14" key="1">
    <citation type="submission" date="2016-10" db="EMBL/GenBank/DDBJ databases">
        <authorList>
            <person name="Varghese N."/>
            <person name="Submissions S."/>
        </authorList>
    </citation>
    <scope>NUCLEOTIDE SEQUENCE [LARGE SCALE GENOMIC DNA]</scope>
    <source>
        <strain evidence="14">DSM 44234</strain>
    </source>
</reference>
<evidence type="ECO:0000256" key="1">
    <source>
        <dbReference type="ARBA" id="ARBA00006401"/>
    </source>
</evidence>
<sequence length="388" mass="41959">MLTDAQLTVVRDTLPAVGAAIDEITPNFYRRLFEAHPELERDLFNRGNQAVGAQQRSLAASIAMYATAVVDDRVSARSMLERVANKHASLGVAPDQYPVVYEHLFGAIAQVLGDAVTPAVAEAWTALYWQLADELITLEKGLYAAAAVSPETVWRTVVVAERRQETPHTVAFVLVDPAGDPLPTYLPGQYVSVAVRLPDGARQIRQYSLSGAGEGRWRIGVRRDGAVSSYLHEYAFEGARLQVSPPFGDIVLDSDPETPLVLASAGIGITPVLGMLHHLAEEGGARRVIVAHADRTRATHAHRAELAELIGRIPGAALHTWYDELPDGYPLGAGESRGRIDLDGLPVPSDAHAYLCGPLPFMTGVAEQLEGVGVPRERVWFEAFTPSV</sequence>
<dbReference type="PROSITE" id="PS51384">
    <property type="entry name" value="FAD_FR"/>
    <property type="match status" value="1"/>
</dbReference>
<comment type="similarity">
    <text evidence="10">Belongs to the globin family.</text>
</comment>
<dbReference type="GO" id="GO:0020037">
    <property type="term" value="F:heme binding"/>
    <property type="evidence" value="ECO:0007669"/>
    <property type="project" value="InterPro"/>
</dbReference>
<feature type="domain" description="FAD-binding FR-type" evidence="12">
    <location>
        <begin position="152"/>
        <end position="253"/>
    </location>
</feature>
<name>A0A1H5C293_TSUTY</name>
<evidence type="ECO:0000256" key="7">
    <source>
        <dbReference type="ARBA" id="ARBA00023027"/>
    </source>
</evidence>
<evidence type="ECO:0000256" key="5">
    <source>
        <dbReference type="ARBA" id="ARBA00022723"/>
    </source>
</evidence>
<accession>A0A1H5C293</accession>
<protein>
    <recommendedName>
        <fullName evidence="2">nitric oxide dioxygenase</fullName>
        <ecNumber evidence="2">1.14.12.17</ecNumber>
    </recommendedName>
</protein>
<dbReference type="EMBL" id="FNSA01000003">
    <property type="protein sequence ID" value="SED60581.1"/>
    <property type="molecule type" value="Genomic_DNA"/>
</dbReference>
<dbReference type="Pfam" id="PF00042">
    <property type="entry name" value="Globin"/>
    <property type="match status" value="1"/>
</dbReference>
<dbReference type="InterPro" id="IPR017927">
    <property type="entry name" value="FAD-bd_FR_type"/>
</dbReference>
<dbReference type="Proteomes" id="UP000182241">
    <property type="component" value="Unassembled WGS sequence"/>
</dbReference>
<keyword evidence="5" id="KW-0479">Metal-binding</keyword>
<evidence type="ECO:0000259" key="11">
    <source>
        <dbReference type="PROSITE" id="PS01033"/>
    </source>
</evidence>
<dbReference type="Gene3D" id="1.10.490.10">
    <property type="entry name" value="Globins"/>
    <property type="match status" value="1"/>
</dbReference>
<evidence type="ECO:0000256" key="8">
    <source>
        <dbReference type="ARBA" id="ARBA00048649"/>
    </source>
</evidence>
<keyword evidence="14" id="KW-1185">Reference proteome</keyword>
<keyword evidence="13" id="KW-0560">Oxidoreductase</keyword>
<dbReference type="GO" id="GO:0046872">
    <property type="term" value="F:metal ion binding"/>
    <property type="evidence" value="ECO:0007669"/>
    <property type="project" value="UniProtKB-KW"/>
</dbReference>
<dbReference type="GO" id="GO:0071500">
    <property type="term" value="P:cellular response to nitrosative stress"/>
    <property type="evidence" value="ECO:0007669"/>
    <property type="project" value="TreeGrafter"/>
</dbReference>
<dbReference type="Gene3D" id="3.40.50.80">
    <property type="entry name" value="Nucleotide-binding domain of ferredoxin-NADP reductase (FNR) module"/>
    <property type="match status" value="1"/>
</dbReference>
<organism evidence="13 14">
    <name type="scientific">Tsukamurella tyrosinosolvens</name>
    <dbReference type="NCBI Taxonomy" id="57704"/>
    <lineage>
        <taxon>Bacteria</taxon>
        <taxon>Bacillati</taxon>
        <taxon>Actinomycetota</taxon>
        <taxon>Actinomycetes</taxon>
        <taxon>Mycobacteriales</taxon>
        <taxon>Tsukamurellaceae</taxon>
        <taxon>Tsukamurella</taxon>
    </lineage>
</organism>
<keyword evidence="7" id="KW-0520">NAD</keyword>
<dbReference type="Gene3D" id="2.40.30.10">
    <property type="entry name" value="Translation factors"/>
    <property type="match status" value="1"/>
</dbReference>
<proteinExistence type="inferred from homology"/>
<evidence type="ECO:0000256" key="10">
    <source>
        <dbReference type="RuleBase" id="RU000356"/>
    </source>
</evidence>
<dbReference type="GO" id="GO:0005344">
    <property type="term" value="F:oxygen carrier activity"/>
    <property type="evidence" value="ECO:0007669"/>
    <property type="project" value="UniProtKB-KW"/>
</dbReference>
<dbReference type="CDD" id="cd14782">
    <property type="entry name" value="FHb-globin_2"/>
    <property type="match status" value="1"/>
</dbReference>
<evidence type="ECO:0000256" key="9">
    <source>
        <dbReference type="ARBA" id="ARBA00049433"/>
    </source>
</evidence>
<evidence type="ECO:0000256" key="2">
    <source>
        <dbReference type="ARBA" id="ARBA00012229"/>
    </source>
</evidence>
<comment type="similarity">
    <text evidence="1">In the C-terminal section; belongs to the flavoprotein pyridine nucleotide cytochrome reductase family.</text>
</comment>
<keyword evidence="4 10" id="KW-0561">Oxygen transport</keyword>
<dbReference type="GO" id="GO:0019825">
    <property type="term" value="F:oxygen binding"/>
    <property type="evidence" value="ECO:0007669"/>
    <property type="project" value="InterPro"/>
</dbReference>
<evidence type="ECO:0000256" key="6">
    <source>
        <dbReference type="ARBA" id="ARBA00023004"/>
    </source>
</evidence>
<dbReference type="InterPro" id="IPR012292">
    <property type="entry name" value="Globin/Proto"/>
</dbReference>
<evidence type="ECO:0000256" key="3">
    <source>
        <dbReference type="ARBA" id="ARBA00022617"/>
    </source>
</evidence>
<dbReference type="OrthoDB" id="9801223at2"/>
<dbReference type="STRING" id="57704.SAMN04489793_5275"/>
<keyword evidence="3 10" id="KW-0349">Heme</keyword>
<dbReference type="SUPFAM" id="SSF52343">
    <property type="entry name" value="Ferredoxin reductase-like, C-terminal NADP-linked domain"/>
    <property type="match status" value="1"/>
</dbReference>
<dbReference type="AlphaFoldDB" id="A0A1H5C293"/>
<evidence type="ECO:0000313" key="13">
    <source>
        <dbReference type="EMBL" id="SED60581.1"/>
    </source>
</evidence>
<dbReference type="GO" id="GO:0051537">
    <property type="term" value="F:2 iron, 2 sulfur cluster binding"/>
    <property type="evidence" value="ECO:0007669"/>
    <property type="project" value="UniProtKB-KW"/>
</dbReference>